<evidence type="ECO:0000313" key="2">
    <source>
        <dbReference type="EMBL" id="KIO72801.1"/>
    </source>
</evidence>
<evidence type="ECO:0000256" key="1">
    <source>
        <dbReference type="SAM" id="MobiDB-lite"/>
    </source>
</evidence>
<protein>
    <submittedName>
        <fullName evidence="2">Uncharacterized protein</fullName>
    </submittedName>
</protein>
<sequence length="53" mass="6268">MVTRTGLVAKKERFSPKNGDENRSRRQNGHISPKNGDENWARRQKEAFLNQKW</sequence>
<organism evidence="2 3">
    <name type="scientific">Caldibacillus thermoamylovorans</name>
    <dbReference type="NCBI Taxonomy" id="35841"/>
    <lineage>
        <taxon>Bacteria</taxon>
        <taxon>Bacillati</taxon>
        <taxon>Bacillota</taxon>
        <taxon>Bacilli</taxon>
        <taxon>Bacillales</taxon>
        <taxon>Bacillaceae</taxon>
        <taxon>Caldibacillus</taxon>
    </lineage>
</organism>
<accession>A0ABD4A798</accession>
<evidence type="ECO:0000313" key="3">
    <source>
        <dbReference type="Proteomes" id="UP000032076"/>
    </source>
</evidence>
<proteinExistence type="predicted"/>
<comment type="caution">
    <text evidence="2">The sequence shown here is derived from an EMBL/GenBank/DDBJ whole genome shotgun (WGS) entry which is preliminary data.</text>
</comment>
<name>A0ABD4A798_9BACI</name>
<dbReference type="EMBL" id="JXLU01000081">
    <property type="protein sequence ID" value="KIO72801.1"/>
    <property type="molecule type" value="Genomic_DNA"/>
</dbReference>
<gene>
    <name evidence="2" type="ORF">B4167_2743</name>
</gene>
<feature type="region of interest" description="Disordered" evidence="1">
    <location>
        <begin position="1"/>
        <end position="41"/>
    </location>
</feature>
<reference evidence="2 3" key="1">
    <citation type="submission" date="2015-01" db="EMBL/GenBank/DDBJ databases">
        <title>Draft Genome Sequences of Four Bacillus thermoamylovorans Strains, Isolated From Food Products.</title>
        <authorList>
            <person name="Krawcyk A.O."/>
            <person name="Berendsen E.M."/>
            <person name="Eijlander R.T."/>
            <person name="de Jong A."/>
            <person name="Wells-Bennik M."/>
            <person name="Kuipers O.P."/>
        </authorList>
    </citation>
    <scope>NUCLEOTIDE SEQUENCE [LARGE SCALE GENOMIC DNA]</scope>
    <source>
        <strain evidence="2 3">B4167</strain>
    </source>
</reference>
<dbReference type="AlphaFoldDB" id="A0ABD4A798"/>
<feature type="compositionally biased region" description="Basic and acidic residues" evidence="1">
    <location>
        <begin position="9"/>
        <end position="24"/>
    </location>
</feature>
<dbReference type="Proteomes" id="UP000032076">
    <property type="component" value="Unassembled WGS sequence"/>
</dbReference>
<dbReference type="RefSeq" id="WP_160289655.1">
    <property type="nucleotide sequence ID" value="NZ_JXLR01000131.1"/>
</dbReference>